<reference evidence="2" key="3">
    <citation type="journal article" date="2017" name="Nature">
        <title>Genome sequence of the progenitor of the wheat D genome Aegilops tauschii.</title>
        <authorList>
            <person name="Luo M.C."/>
            <person name="Gu Y.Q."/>
            <person name="Puiu D."/>
            <person name="Wang H."/>
            <person name="Twardziok S.O."/>
            <person name="Deal K.R."/>
            <person name="Huo N."/>
            <person name="Zhu T."/>
            <person name="Wang L."/>
            <person name="Wang Y."/>
            <person name="McGuire P.E."/>
            <person name="Liu S."/>
            <person name="Long H."/>
            <person name="Ramasamy R.K."/>
            <person name="Rodriguez J.C."/>
            <person name="Van S.L."/>
            <person name="Yuan L."/>
            <person name="Wang Z."/>
            <person name="Xia Z."/>
            <person name="Xiao L."/>
            <person name="Anderson O.D."/>
            <person name="Ouyang S."/>
            <person name="Liang Y."/>
            <person name="Zimin A.V."/>
            <person name="Pertea G."/>
            <person name="Qi P."/>
            <person name="Bennetzen J.L."/>
            <person name="Dai X."/>
            <person name="Dawson M.W."/>
            <person name="Muller H.G."/>
            <person name="Kugler K."/>
            <person name="Rivarola-Duarte L."/>
            <person name="Spannagl M."/>
            <person name="Mayer K.F.X."/>
            <person name="Lu F.H."/>
            <person name="Bevan M.W."/>
            <person name="Leroy P."/>
            <person name="Li P."/>
            <person name="You F.M."/>
            <person name="Sun Q."/>
            <person name="Liu Z."/>
            <person name="Lyons E."/>
            <person name="Wicker T."/>
            <person name="Salzberg S.L."/>
            <person name="Devos K.M."/>
            <person name="Dvorak J."/>
        </authorList>
    </citation>
    <scope>NUCLEOTIDE SEQUENCE [LARGE SCALE GENOMIC DNA]</scope>
    <source>
        <strain evidence="2">cv. AL8/78</strain>
    </source>
</reference>
<evidence type="ECO:0000313" key="3">
    <source>
        <dbReference type="Proteomes" id="UP000015105"/>
    </source>
</evidence>
<dbReference type="STRING" id="200361.A0A453LYZ0"/>
<organism evidence="2 3">
    <name type="scientific">Aegilops tauschii subsp. strangulata</name>
    <name type="common">Goatgrass</name>
    <dbReference type="NCBI Taxonomy" id="200361"/>
    <lineage>
        <taxon>Eukaryota</taxon>
        <taxon>Viridiplantae</taxon>
        <taxon>Streptophyta</taxon>
        <taxon>Embryophyta</taxon>
        <taxon>Tracheophyta</taxon>
        <taxon>Spermatophyta</taxon>
        <taxon>Magnoliopsida</taxon>
        <taxon>Liliopsida</taxon>
        <taxon>Poales</taxon>
        <taxon>Poaceae</taxon>
        <taxon>BOP clade</taxon>
        <taxon>Pooideae</taxon>
        <taxon>Triticodae</taxon>
        <taxon>Triticeae</taxon>
        <taxon>Triticinae</taxon>
        <taxon>Aegilops</taxon>
    </lineage>
</organism>
<dbReference type="EnsemblPlants" id="AET5Gv20970200.1">
    <property type="protein sequence ID" value="AET5Gv20970200.1"/>
    <property type="gene ID" value="AET5Gv20970200"/>
</dbReference>
<reference evidence="3" key="1">
    <citation type="journal article" date="2014" name="Science">
        <title>Ancient hybridizations among the ancestral genomes of bread wheat.</title>
        <authorList>
            <consortium name="International Wheat Genome Sequencing Consortium,"/>
            <person name="Marcussen T."/>
            <person name="Sandve S.R."/>
            <person name="Heier L."/>
            <person name="Spannagl M."/>
            <person name="Pfeifer M."/>
            <person name="Jakobsen K.S."/>
            <person name="Wulff B.B."/>
            <person name="Steuernagel B."/>
            <person name="Mayer K.F."/>
            <person name="Olsen O.A."/>
        </authorList>
    </citation>
    <scope>NUCLEOTIDE SEQUENCE [LARGE SCALE GENOMIC DNA]</scope>
    <source>
        <strain evidence="3">cv. AL8/78</strain>
    </source>
</reference>
<protein>
    <submittedName>
        <fullName evidence="2">Uncharacterized protein</fullName>
    </submittedName>
</protein>
<dbReference type="AlphaFoldDB" id="A0A453LYZ0"/>
<keyword evidence="3" id="KW-1185">Reference proteome</keyword>
<evidence type="ECO:0000313" key="2">
    <source>
        <dbReference type="EnsemblPlants" id="AET5Gv20970200.1"/>
    </source>
</evidence>
<feature type="region of interest" description="Disordered" evidence="1">
    <location>
        <begin position="1"/>
        <end position="20"/>
    </location>
</feature>
<feature type="compositionally biased region" description="Basic and acidic residues" evidence="1">
    <location>
        <begin position="1"/>
        <end position="18"/>
    </location>
</feature>
<dbReference type="Proteomes" id="UP000015105">
    <property type="component" value="Chromosome 5D"/>
</dbReference>
<reference evidence="3" key="2">
    <citation type="journal article" date="2017" name="Nat. Plants">
        <title>The Aegilops tauschii genome reveals multiple impacts of transposons.</title>
        <authorList>
            <person name="Zhao G."/>
            <person name="Zou C."/>
            <person name="Li K."/>
            <person name="Wang K."/>
            <person name="Li T."/>
            <person name="Gao L."/>
            <person name="Zhang X."/>
            <person name="Wang H."/>
            <person name="Yang Z."/>
            <person name="Liu X."/>
            <person name="Jiang W."/>
            <person name="Mao L."/>
            <person name="Kong X."/>
            <person name="Jiao Y."/>
            <person name="Jia J."/>
        </authorList>
    </citation>
    <scope>NUCLEOTIDE SEQUENCE [LARGE SCALE GENOMIC DNA]</scope>
    <source>
        <strain evidence="3">cv. AL8/78</strain>
    </source>
</reference>
<proteinExistence type="predicted"/>
<feature type="compositionally biased region" description="Pro residues" evidence="1">
    <location>
        <begin position="222"/>
        <end position="233"/>
    </location>
</feature>
<sequence>PPRRQEQPRSQRAERAMEQSKPSVFLGLLVLLACAGSGHGMRLLHDIDDNVGDEEYAREFAFGSMAAAETETAPQGASLDDYEDEISRVEFEPGRGASYDATVAAAAPGPAPGPATAGSDAAAARTGASSMKWWLPPSTMPSFPLFPNPGGMPGMPIPAMPVPLPALPGMPAMPMPGGMPLPMPGGIPGGGMPMPMPGGIPGGGMPFNFKPEGWGGGAGAVPSPPSRAQPTPPAASASDGATDSSGDNPNPNGAIH</sequence>
<dbReference type="Gramene" id="AET5Gv20970200.1">
    <property type="protein sequence ID" value="AET5Gv20970200.1"/>
    <property type="gene ID" value="AET5Gv20970200"/>
</dbReference>
<feature type="compositionally biased region" description="Low complexity" evidence="1">
    <location>
        <begin position="234"/>
        <end position="247"/>
    </location>
</feature>
<reference evidence="2" key="5">
    <citation type="journal article" date="2021" name="G3 (Bethesda)">
        <title>Aegilops tauschii genome assembly Aet v5.0 features greater sequence contiguity and improved annotation.</title>
        <authorList>
            <person name="Wang L."/>
            <person name="Zhu T."/>
            <person name="Rodriguez J.C."/>
            <person name="Deal K.R."/>
            <person name="Dubcovsky J."/>
            <person name="McGuire P.E."/>
            <person name="Lux T."/>
            <person name="Spannagl M."/>
            <person name="Mayer K.F.X."/>
            <person name="Baldrich P."/>
            <person name="Meyers B.C."/>
            <person name="Huo N."/>
            <person name="Gu Y.Q."/>
            <person name="Zhou H."/>
            <person name="Devos K.M."/>
            <person name="Bennetzen J.L."/>
            <person name="Unver T."/>
            <person name="Budak H."/>
            <person name="Gulick P.J."/>
            <person name="Galiba G."/>
            <person name="Kalapos B."/>
            <person name="Nelson D.R."/>
            <person name="Li P."/>
            <person name="You F.M."/>
            <person name="Luo M.C."/>
            <person name="Dvorak J."/>
        </authorList>
    </citation>
    <scope>NUCLEOTIDE SEQUENCE [LARGE SCALE GENOMIC DNA]</scope>
    <source>
        <strain evidence="2">cv. AL8/78</strain>
    </source>
</reference>
<evidence type="ECO:0000256" key="1">
    <source>
        <dbReference type="SAM" id="MobiDB-lite"/>
    </source>
</evidence>
<name>A0A453LYZ0_AEGTS</name>
<accession>A0A453LYZ0</accession>
<reference evidence="2" key="4">
    <citation type="submission" date="2019-03" db="UniProtKB">
        <authorList>
            <consortium name="EnsemblPlants"/>
        </authorList>
    </citation>
    <scope>IDENTIFICATION</scope>
</reference>
<feature type="region of interest" description="Disordered" evidence="1">
    <location>
        <begin position="207"/>
        <end position="256"/>
    </location>
</feature>